<organism evidence="1 2">
    <name type="scientific">Butyrivibrio fibrisolvens</name>
    <dbReference type="NCBI Taxonomy" id="831"/>
    <lineage>
        <taxon>Bacteria</taxon>
        <taxon>Bacillati</taxon>
        <taxon>Bacillota</taxon>
        <taxon>Clostridia</taxon>
        <taxon>Lachnospirales</taxon>
        <taxon>Lachnospiraceae</taxon>
        <taxon>Butyrivibrio</taxon>
    </lineage>
</organism>
<name>A0A1H9VP93_BUTFI</name>
<dbReference type="Proteomes" id="UP000182584">
    <property type="component" value="Unassembled WGS sequence"/>
</dbReference>
<protein>
    <submittedName>
        <fullName evidence="1">Cyclic lactone autoinducer peptide</fullName>
    </submittedName>
</protein>
<gene>
    <name evidence="1" type="ORF">SAMN04487884_12437</name>
</gene>
<evidence type="ECO:0000313" key="1">
    <source>
        <dbReference type="EMBL" id="SES23364.1"/>
    </source>
</evidence>
<dbReference type="InterPro" id="IPR009229">
    <property type="entry name" value="AgrD"/>
</dbReference>
<dbReference type="NCBIfam" id="TIGR04223">
    <property type="entry name" value="quorum_AgrD"/>
    <property type="match status" value="1"/>
</dbReference>
<reference evidence="1 2" key="1">
    <citation type="submission" date="2016-10" db="EMBL/GenBank/DDBJ databases">
        <authorList>
            <person name="de Groot N.N."/>
        </authorList>
    </citation>
    <scope>NUCLEOTIDE SEQUENCE [LARGE SCALE GENOMIC DNA]</scope>
    <source>
        <strain evidence="1 2">AR40</strain>
    </source>
</reference>
<evidence type="ECO:0000313" key="2">
    <source>
        <dbReference type="Proteomes" id="UP000182584"/>
    </source>
</evidence>
<dbReference type="RefSeq" id="WP_177174943.1">
    <property type="nucleotide sequence ID" value="NZ_FOGJ01000024.1"/>
</dbReference>
<sequence length="54" mass="6352">MKKENVKEYVGKLVLYLAEKYANTKAYSLCRGKAYEPKIPSKLRREGSYHEKNK</sequence>
<dbReference type="EMBL" id="FOGJ01000024">
    <property type="protein sequence ID" value="SES23364.1"/>
    <property type="molecule type" value="Genomic_DNA"/>
</dbReference>
<accession>A0A1H9VP93</accession>
<proteinExistence type="predicted"/>
<dbReference type="AlphaFoldDB" id="A0A1H9VP93"/>